<reference evidence="1" key="1">
    <citation type="submission" date="2022-02" db="EMBL/GenBank/DDBJ databases">
        <title>Plant Genome Project.</title>
        <authorList>
            <person name="Zhang R.-G."/>
        </authorList>
    </citation>
    <scope>NUCLEOTIDE SEQUENCE</scope>
    <source>
        <strain evidence="1">AT1</strain>
    </source>
</reference>
<gene>
    <name evidence="1" type="ORF">RHMOL_Rhmol07G0193200</name>
</gene>
<dbReference type="Proteomes" id="UP001062846">
    <property type="component" value="Chromosome 7"/>
</dbReference>
<comment type="caution">
    <text evidence="1">The sequence shown here is derived from an EMBL/GenBank/DDBJ whole genome shotgun (WGS) entry which is preliminary data.</text>
</comment>
<accession>A0ACC0N416</accession>
<dbReference type="EMBL" id="CM046394">
    <property type="protein sequence ID" value="KAI8547407.1"/>
    <property type="molecule type" value="Genomic_DNA"/>
</dbReference>
<sequence length="537" mass="61000">MAPKKIRKKIKNFSTQVLQLLEDEETPIHAEVLIPQTVAKSGMALGPAFDDRVSEAKAQLWKSIGIYDNIMLSRSPINMDSALFFAAAQFWSTTTNSFHFKVGMMGPMMQDISFLTGLRAHGIEANCFLSQKTPVFEYPASEFLAYTRFISYSHGEGDVTEEEHVAFLLYWLNKFLFCVSSSRITKDFTDLAKALASGQKLAMAPLVLAYLYRAMLDLLENRYVFVAGPLWIMTLWLCAYFPSLGPNPVKSPEHTCYDHHFRDLAPRDHTFEACFRYNYANLVSMGTGWMPFERNTVPIWLKTNPAEFEEYDDEQKEIWANYLISRDLLYGLSAQSKNEKSGVEFYNAVQFARQFSLLQLIPLPPYTSLNPNFTQRLILELKSLKKVKDDFDKANANFELHVKLKASTSQVLASRRQSSSNYQPAPSLSYLKKRHPTRLQKMAWVPPHISKLASKTSPTDGLDSTPITSIPSSSFARIGEKGTALHEYNHQQTVDDIRVAAKVLSKWLNKDDGTELDRRAPLDSWRAPIKPGPEVDD</sequence>
<evidence type="ECO:0000313" key="2">
    <source>
        <dbReference type="Proteomes" id="UP001062846"/>
    </source>
</evidence>
<keyword evidence="2" id="KW-1185">Reference proteome</keyword>
<organism evidence="1 2">
    <name type="scientific">Rhododendron molle</name>
    <name type="common">Chinese azalea</name>
    <name type="synonym">Azalea mollis</name>
    <dbReference type="NCBI Taxonomy" id="49168"/>
    <lineage>
        <taxon>Eukaryota</taxon>
        <taxon>Viridiplantae</taxon>
        <taxon>Streptophyta</taxon>
        <taxon>Embryophyta</taxon>
        <taxon>Tracheophyta</taxon>
        <taxon>Spermatophyta</taxon>
        <taxon>Magnoliopsida</taxon>
        <taxon>eudicotyledons</taxon>
        <taxon>Gunneridae</taxon>
        <taxon>Pentapetalae</taxon>
        <taxon>asterids</taxon>
        <taxon>Ericales</taxon>
        <taxon>Ericaceae</taxon>
        <taxon>Ericoideae</taxon>
        <taxon>Rhodoreae</taxon>
        <taxon>Rhododendron</taxon>
    </lineage>
</organism>
<protein>
    <submittedName>
        <fullName evidence="1">Uncharacterized protein</fullName>
    </submittedName>
</protein>
<evidence type="ECO:0000313" key="1">
    <source>
        <dbReference type="EMBL" id="KAI8547407.1"/>
    </source>
</evidence>
<proteinExistence type="predicted"/>
<name>A0ACC0N416_RHOML</name>